<dbReference type="PROSITE" id="PS50263">
    <property type="entry name" value="CN_HYDROLASE"/>
    <property type="match status" value="1"/>
</dbReference>
<dbReference type="Proteomes" id="UP000324233">
    <property type="component" value="Chromosome"/>
</dbReference>
<proteinExistence type="predicted"/>
<dbReference type="InterPro" id="IPR036526">
    <property type="entry name" value="C-N_Hydrolase_sf"/>
</dbReference>
<dbReference type="Pfam" id="PF00795">
    <property type="entry name" value="CN_hydrolase"/>
    <property type="match status" value="1"/>
</dbReference>
<name>A0A5B9W0F7_9BACT</name>
<evidence type="ECO:0000313" key="3">
    <source>
        <dbReference type="EMBL" id="QEH33390.1"/>
    </source>
</evidence>
<evidence type="ECO:0000256" key="1">
    <source>
        <dbReference type="ARBA" id="ARBA00022801"/>
    </source>
</evidence>
<dbReference type="CDD" id="cd07197">
    <property type="entry name" value="nitrilase"/>
    <property type="match status" value="1"/>
</dbReference>
<feature type="domain" description="CN hydrolase" evidence="2">
    <location>
        <begin position="3"/>
        <end position="259"/>
    </location>
</feature>
<evidence type="ECO:0000259" key="2">
    <source>
        <dbReference type="PROSITE" id="PS50263"/>
    </source>
</evidence>
<dbReference type="OrthoDB" id="2826359at2"/>
<reference evidence="3 4" key="1">
    <citation type="submission" date="2019-08" db="EMBL/GenBank/DDBJ databases">
        <title>Deep-cultivation of Planctomycetes and their phenomic and genomic characterization uncovers novel biology.</title>
        <authorList>
            <person name="Wiegand S."/>
            <person name="Jogler M."/>
            <person name="Boedeker C."/>
            <person name="Pinto D."/>
            <person name="Vollmers J."/>
            <person name="Rivas-Marin E."/>
            <person name="Kohn T."/>
            <person name="Peeters S.H."/>
            <person name="Heuer A."/>
            <person name="Rast P."/>
            <person name="Oberbeckmann S."/>
            <person name="Bunk B."/>
            <person name="Jeske O."/>
            <person name="Meyerdierks A."/>
            <person name="Storesund J.E."/>
            <person name="Kallscheuer N."/>
            <person name="Luecker S."/>
            <person name="Lage O.M."/>
            <person name="Pohl T."/>
            <person name="Merkel B.J."/>
            <person name="Hornburger P."/>
            <person name="Mueller R.-W."/>
            <person name="Bruemmer F."/>
            <person name="Labrenz M."/>
            <person name="Spormann A.M."/>
            <person name="Op den Camp H."/>
            <person name="Overmann J."/>
            <person name="Amann R."/>
            <person name="Jetten M.S.M."/>
            <person name="Mascher T."/>
            <person name="Medema M.H."/>
            <person name="Devos D.P."/>
            <person name="Kaster A.-K."/>
            <person name="Ovreas L."/>
            <person name="Rohde M."/>
            <person name="Galperin M.Y."/>
            <person name="Jogler C."/>
        </authorList>
    </citation>
    <scope>NUCLEOTIDE SEQUENCE [LARGE SCALE GENOMIC DNA]</scope>
    <source>
        <strain evidence="3 4">OJF2</strain>
    </source>
</reference>
<dbReference type="InterPro" id="IPR050345">
    <property type="entry name" value="Aliph_Amidase/BUP"/>
</dbReference>
<dbReference type="Gene3D" id="3.60.110.10">
    <property type="entry name" value="Carbon-nitrogen hydrolase"/>
    <property type="match status" value="1"/>
</dbReference>
<keyword evidence="1 3" id="KW-0378">Hydrolase</keyword>
<dbReference type="KEGG" id="agv:OJF2_18910"/>
<dbReference type="RefSeq" id="WP_148593227.1">
    <property type="nucleotide sequence ID" value="NZ_CP042997.1"/>
</dbReference>
<dbReference type="InterPro" id="IPR003010">
    <property type="entry name" value="C-N_Hydrolase"/>
</dbReference>
<evidence type="ECO:0000313" key="4">
    <source>
        <dbReference type="Proteomes" id="UP000324233"/>
    </source>
</evidence>
<keyword evidence="4" id="KW-1185">Reference proteome</keyword>
<dbReference type="EMBL" id="CP042997">
    <property type="protein sequence ID" value="QEH33390.1"/>
    <property type="molecule type" value="Genomic_DNA"/>
</dbReference>
<dbReference type="GO" id="GO:0033388">
    <property type="term" value="P:putrescine biosynthetic process from arginine"/>
    <property type="evidence" value="ECO:0007669"/>
    <property type="project" value="TreeGrafter"/>
</dbReference>
<gene>
    <name evidence="3" type="primary">ramA_1</name>
    <name evidence="3" type="ORF">OJF2_18910</name>
</gene>
<dbReference type="AlphaFoldDB" id="A0A5B9W0F7"/>
<dbReference type="SUPFAM" id="SSF56317">
    <property type="entry name" value="Carbon-nitrogen hydrolase"/>
    <property type="match status" value="1"/>
</dbReference>
<dbReference type="EC" id="3.5.1.100" evidence="3"/>
<dbReference type="PANTHER" id="PTHR43674:SF2">
    <property type="entry name" value="BETA-UREIDOPROPIONASE"/>
    <property type="match status" value="1"/>
</dbReference>
<sequence length="286" mass="31627">MKIQAAAIQMRSDILDLDANLQRADALLRSAREQGAELAVFPELFNTGYSLCPDFGPFSESADGPTLSYLRQRSRAWNMVIAGGYVEREGRHLYDSLAVCTPDGGLKVYRKRNLVFWERFRFRPGDSPLVVPTRFGRIGFAICADMIYRRVWEDYRGRIDLAVVSAAWPDFACRQTGRRHWLLGHVGPLSHAIPAKVARDLGVPVVFANQCGETKTTIPVLRATILDRFAGQSSICDGRHGVPVHADREESVLVAPVTIHNQRGLKSWSFTSHSAAAGSSSASARS</sequence>
<accession>A0A5B9W0F7</accession>
<organism evidence="3 4">
    <name type="scientific">Aquisphaera giovannonii</name>
    <dbReference type="NCBI Taxonomy" id="406548"/>
    <lineage>
        <taxon>Bacteria</taxon>
        <taxon>Pseudomonadati</taxon>
        <taxon>Planctomycetota</taxon>
        <taxon>Planctomycetia</taxon>
        <taxon>Isosphaerales</taxon>
        <taxon>Isosphaeraceae</taxon>
        <taxon>Aquisphaera</taxon>
    </lineage>
</organism>
<protein>
    <submittedName>
        <fullName evidence="3">(R)-stereoselective amidase</fullName>
        <ecNumber evidence="3">3.5.1.100</ecNumber>
    </submittedName>
</protein>
<dbReference type="PANTHER" id="PTHR43674">
    <property type="entry name" value="NITRILASE C965.09-RELATED"/>
    <property type="match status" value="1"/>
</dbReference>
<dbReference type="GO" id="GO:0050126">
    <property type="term" value="F:N-carbamoylputrescine amidase activity"/>
    <property type="evidence" value="ECO:0007669"/>
    <property type="project" value="TreeGrafter"/>
</dbReference>